<feature type="signal peptide" evidence="1">
    <location>
        <begin position="1"/>
        <end position="30"/>
    </location>
</feature>
<reference evidence="2 3" key="1">
    <citation type="submission" date="2019-09" db="EMBL/GenBank/DDBJ databases">
        <title>Genome sequence of Adhaeribacter sp. M2.</title>
        <authorList>
            <person name="Srinivasan S."/>
        </authorList>
    </citation>
    <scope>NUCLEOTIDE SEQUENCE [LARGE SCALE GENOMIC DNA]</scope>
    <source>
        <strain evidence="2 3">M2</strain>
    </source>
</reference>
<accession>A0A5N1J0T1</accession>
<dbReference type="AlphaFoldDB" id="A0A5N1J0T1"/>
<keyword evidence="1" id="KW-0732">Signal</keyword>
<feature type="chain" id="PRO_5024869017" description="DUF4292 domain-containing protein" evidence="1">
    <location>
        <begin position="31"/>
        <end position="267"/>
    </location>
</feature>
<evidence type="ECO:0008006" key="4">
    <source>
        <dbReference type="Google" id="ProtNLM"/>
    </source>
</evidence>
<organism evidence="2 3">
    <name type="scientific">Adhaeribacter soli</name>
    <dbReference type="NCBI Taxonomy" id="2607655"/>
    <lineage>
        <taxon>Bacteria</taxon>
        <taxon>Pseudomonadati</taxon>
        <taxon>Bacteroidota</taxon>
        <taxon>Cytophagia</taxon>
        <taxon>Cytophagales</taxon>
        <taxon>Hymenobacteraceae</taxon>
        <taxon>Adhaeribacter</taxon>
    </lineage>
</organism>
<name>A0A5N1J0T1_9BACT</name>
<proteinExistence type="predicted"/>
<dbReference type="PROSITE" id="PS51257">
    <property type="entry name" value="PROKAR_LIPOPROTEIN"/>
    <property type="match status" value="1"/>
</dbReference>
<gene>
    <name evidence="2" type="ORF">F0P94_08130</name>
</gene>
<evidence type="ECO:0000313" key="2">
    <source>
        <dbReference type="EMBL" id="KAA9340305.1"/>
    </source>
</evidence>
<evidence type="ECO:0000256" key="1">
    <source>
        <dbReference type="SAM" id="SignalP"/>
    </source>
</evidence>
<evidence type="ECO:0000313" key="3">
    <source>
        <dbReference type="Proteomes" id="UP000326570"/>
    </source>
</evidence>
<sequence>MNKFQVTARLAKPVQLILLFALFTFSGCNSHEIYPAAEGFDEKGSDKKAIKIADEMMEKLGGYQAWEDARFIAWTFFGQYQIWDKKENLVRHEKDNTVSIFHLSQPIGQVFVNGRRIQDQNKTLSKLNQAHIQFLSSAYFLAMPYKLKDAGVTLKYKGEGTTMSGRKADILNLTFKDAGATPDNMHDLYIDKETKLPAQWAFYGSKEDKEPSFVRLWADYKDYKGIKLASNRNSKDDTLSVSHIVVTNMVPKELFLSAVPIDKSKIK</sequence>
<dbReference type="EMBL" id="VTWT01000003">
    <property type="protein sequence ID" value="KAA9340305.1"/>
    <property type="molecule type" value="Genomic_DNA"/>
</dbReference>
<comment type="caution">
    <text evidence="2">The sequence shown here is derived from an EMBL/GenBank/DDBJ whole genome shotgun (WGS) entry which is preliminary data.</text>
</comment>
<dbReference type="RefSeq" id="WP_150903376.1">
    <property type="nucleotide sequence ID" value="NZ_VTWT01000003.1"/>
</dbReference>
<protein>
    <recommendedName>
        <fullName evidence="4">DUF4292 domain-containing protein</fullName>
    </recommendedName>
</protein>
<dbReference type="Proteomes" id="UP000326570">
    <property type="component" value="Unassembled WGS sequence"/>
</dbReference>
<keyword evidence="3" id="KW-1185">Reference proteome</keyword>